<dbReference type="InterPro" id="IPR003578">
    <property type="entry name" value="Small_GTPase_Rho"/>
</dbReference>
<dbReference type="InterPro" id="IPR001806">
    <property type="entry name" value="Small_GTPase"/>
</dbReference>
<dbReference type="SMART" id="SM00173">
    <property type="entry name" value="RAS"/>
    <property type="match status" value="1"/>
</dbReference>
<keyword evidence="3" id="KW-0342">GTP-binding</keyword>
<dbReference type="NCBIfam" id="TIGR00231">
    <property type="entry name" value="small_GTP"/>
    <property type="match status" value="1"/>
</dbReference>
<reference evidence="4" key="1">
    <citation type="submission" date="2025-08" db="UniProtKB">
        <authorList>
            <consortium name="Ensembl"/>
        </authorList>
    </citation>
    <scope>IDENTIFICATION</scope>
</reference>
<sequence>LQTCIVVGDGAVGKMCLLIFYTTNKFPSEYVPTGFWFFVVTVMVGGEPYALRLSNTAGQEDYYSIRPQSYSPTDVFLVHYSAVTPSSSENVKEKRVPEITRHCPKTPFLLGGTQIDLRDDSFMIEKLAKNKQKTVTPKTADKLAHDLKVVRYVECPALAQKGLKNVFDQAVLAAWASKSRRCREPSSKSIRIGPHPVT</sequence>
<evidence type="ECO:0000313" key="4">
    <source>
        <dbReference type="Ensembl" id="ENSNVIP00000030096.1"/>
    </source>
</evidence>
<dbReference type="SMART" id="SM00175">
    <property type="entry name" value="RAB"/>
    <property type="match status" value="1"/>
</dbReference>
<reference evidence="4" key="2">
    <citation type="submission" date="2025-09" db="UniProtKB">
        <authorList>
            <consortium name="Ensembl"/>
        </authorList>
    </citation>
    <scope>IDENTIFICATION</scope>
</reference>
<dbReference type="InterPro" id="IPR005225">
    <property type="entry name" value="Small_GTP-bd"/>
</dbReference>
<dbReference type="GO" id="GO:0007264">
    <property type="term" value="P:small GTPase-mediated signal transduction"/>
    <property type="evidence" value="ECO:0007669"/>
    <property type="project" value="InterPro"/>
</dbReference>
<name>A0A8C7C4Z0_NEOVI</name>
<organism evidence="4 5">
    <name type="scientific">Neovison vison</name>
    <name type="common">American mink</name>
    <name type="synonym">Mustela vison</name>
    <dbReference type="NCBI Taxonomy" id="452646"/>
    <lineage>
        <taxon>Eukaryota</taxon>
        <taxon>Metazoa</taxon>
        <taxon>Chordata</taxon>
        <taxon>Craniata</taxon>
        <taxon>Vertebrata</taxon>
        <taxon>Euteleostomi</taxon>
        <taxon>Mammalia</taxon>
        <taxon>Eutheria</taxon>
        <taxon>Laurasiatheria</taxon>
        <taxon>Carnivora</taxon>
        <taxon>Caniformia</taxon>
        <taxon>Musteloidea</taxon>
        <taxon>Mustelidae</taxon>
        <taxon>Mustelinae</taxon>
        <taxon>Neogale</taxon>
    </lineage>
</organism>
<dbReference type="Pfam" id="PF00071">
    <property type="entry name" value="Ras"/>
    <property type="match status" value="1"/>
</dbReference>
<dbReference type="Ensembl" id="ENSNVIT00000034872.1">
    <property type="protein sequence ID" value="ENSNVIP00000030096.1"/>
    <property type="gene ID" value="ENSNVIG00000023196.1"/>
</dbReference>
<proteinExistence type="inferred from homology"/>
<dbReference type="GO" id="GO:0005525">
    <property type="term" value="F:GTP binding"/>
    <property type="evidence" value="ECO:0007669"/>
    <property type="project" value="UniProtKB-KW"/>
</dbReference>
<dbReference type="SMART" id="SM00174">
    <property type="entry name" value="RHO"/>
    <property type="match status" value="1"/>
</dbReference>
<dbReference type="Proteomes" id="UP000694425">
    <property type="component" value="Unplaced"/>
</dbReference>
<evidence type="ECO:0000256" key="3">
    <source>
        <dbReference type="ARBA" id="ARBA00023134"/>
    </source>
</evidence>
<dbReference type="InterPro" id="IPR027417">
    <property type="entry name" value="P-loop_NTPase"/>
</dbReference>
<dbReference type="GO" id="GO:0003924">
    <property type="term" value="F:GTPase activity"/>
    <property type="evidence" value="ECO:0007669"/>
    <property type="project" value="InterPro"/>
</dbReference>
<dbReference type="SUPFAM" id="SSF52540">
    <property type="entry name" value="P-loop containing nucleoside triphosphate hydrolases"/>
    <property type="match status" value="1"/>
</dbReference>
<dbReference type="PRINTS" id="PR00449">
    <property type="entry name" value="RASTRNSFRMNG"/>
</dbReference>
<comment type="similarity">
    <text evidence="1">Belongs to the small GTPase superfamily. Rho family.</text>
</comment>
<keyword evidence="5" id="KW-1185">Reference proteome</keyword>
<evidence type="ECO:0000256" key="1">
    <source>
        <dbReference type="ARBA" id="ARBA00010142"/>
    </source>
</evidence>
<dbReference type="PROSITE" id="PS51421">
    <property type="entry name" value="RAS"/>
    <property type="match status" value="1"/>
</dbReference>
<keyword evidence="2" id="KW-0547">Nucleotide-binding</keyword>
<dbReference type="PROSITE" id="PS51420">
    <property type="entry name" value="RHO"/>
    <property type="match status" value="1"/>
</dbReference>
<dbReference type="GeneTree" id="ENSGT00940000163568"/>
<evidence type="ECO:0000256" key="2">
    <source>
        <dbReference type="ARBA" id="ARBA00022741"/>
    </source>
</evidence>
<dbReference type="AlphaFoldDB" id="A0A8C7C4Z0"/>
<evidence type="ECO:0000313" key="5">
    <source>
        <dbReference type="Proteomes" id="UP000694425"/>
    </source>
</evidence>
<dbReference type="FunFam" id="3.40.50.300:FF:001179">
    <property type="entry name" value="Rho family GTPase"/>
    <property type="match status" value="1"/>
</dbReference>
<dbReference type="PANTHER" id="PTHR24072">
    <property type="entry name" value="RHO FAMILY GTPASE"/>
    <property type="match status" value="1"/>
</dbReference>
<dbReference type="Gene3D" id="3.40.50.300">
    <property type="entry name" value="P-loop containing nucleotide triphosphate hydrolases"/>
    <property type="match status" value="1"/>
</dbReference>
<dbReference type="PROSITE" id="PS51419">
    <property type="entry name" value="RAB"/>
    <property type="match status" value="1"/>
</dbReference>
<accession>A0A8C7C4Z0</accession>
<protein>
    <submittedName>
        <fullName evidence="4">Uncharacterized protein</fullName>
    </submittedName>
</protein>